<evidence type="ECO:0000313" key="7">
    <source>
        <dbReference type="Proteomes" id="UP000287830"/>
    </source>
</evidence>
<dbReference type="InterPro" id="IPR036249">
    <property type="entry name" value="Thioredoxin-like_sf"/>
</dbReference>
<dbReference type="AlphaFoldDB" id="A0A7U9KTY3"/>
<dbReference type="EMBL" id="BHZC01000001">
    <property type="protein sequence ID" value="GCD35325.1"/>
    <property type="molecule type" value="Genomic_DNA"/>
</dbReference>
<dbReference type="Proteomes" id="UP000287830">
    <property type="component" value="Unassembled WGS sequence"/>
</dbReference>
<dbReference type="GeneID" id="95622007"/>
<dbReference type="PANTHER" id="PTHR43004:SF19">
    <property type="entry name" value="BINDING MONOOXYGENASE, PUTATIVE (JCVI)-RELATED"/>
    <property type="match status" value="1"/>
</dbReference>
<dbReference type="InterPro" id="IPR036188">
    <property type="entry name" value="FAD/NAD-bd_sf"/>
</dbReference>
<evidence type="ECO:0000313" key="6">
    <source>
        <dbReference type="EMBL" id="GCD35325.1"/>
    </source>
</evidence>
<dbReference type="InterPro" id="IPR050641">
    <property type="entry name" value="RIFMO-like"/>
</dbReference>
<dbReference type="Pfam" id="PF01494">
    <property type="entry name" value="FAD_binding_3"/>
    <property type="match status" value="1"/>
</dbReference>
<dbReference type="Gene3D" id="3.50.50.60">
    <property type="entry name" value="FAD/NAD(P)-binding domain"/>
    <property type="match status" value="1"/>
</dbReference>
<comment type="similarity">
    <text evidence="2">Belongs to the PheA/TfdB FAD monooxygenase family.</text>
</comment>
<dbReference type="SUPFAM" id="SSF52833">
    <property type="entry name" value="Thioredoxin-like"/>
    <property type="match status" value="1"/>
</dbReference>
<comment type="caution">
    <text evidence="6">The sequence shown here is derived from an EMBL/GenBank/DDBJ whole genome shotgun (WGS) entry which is preliminary data.</text>
</comment>
<dbReference type="Pfam" id="PF21274">
    <property type="entry name" value="Rng_hyd_C"/>
    <property type="match status" value="1"/>
</dbReference>
<dbReference type="PRINTS" id="PR00420">
    <property type="entry name" value="RNGMNOXGNASE"/>
</dbReference>
<dbReference type="GO" id="GO:0071949">
    <property type="term" value="F:FAD binding"/>
    <property type="evidence" value="ECO:0007669"/>
    <property type="project" value="InterPro"/>
</dbReference>
<gene>
    <name evidence="6" type="ORF">OEIGOIKO_03068</name>
</gene>
<dbReference type="InterPro" id="IPR002938">
    <property type="entry name" value="FAD-bd"/>
</dbReference>
<dbReference type="NCBIfam" id="NF004832">
    <property type="entry name" value="PRK06184.1"/>
    <property type="match status" value="1"/>
</dbReference>
<evidence type="ECO:0000259" key="5">
    <source>
        <dbReference type="Pfam" id="PF01494"/>
    </source>
</evidence>
<dbReference type="SUPFAM" id="SSF51905">
    <property type="entry name" value="FAD/NAD(P)-binding domain"/>
    <property type="match status" value="1"/>
</dbReference>
<evidence type="ECO:0000256" key="1">
    <source>
        <dbReference type="ARBA" id="ARBA00001974"/>
    </source>
</evidence>
<dbReference type="PANTHER" id="PTHR43004">
    <property type="entry name" value="TRK SYSTEM POTASSIUM UPTAKE PROTEIN"/>
    <property type="match status" value="1"/>
</dbReference>
<keyword evidence="4" id="KW-0274">FAD</keyword>
<evidence type="ECO:0000256" key="4">
    <source>
        <dbReference type="ARBA" id="ARBA00022827"/>
    </source>
</evidence>
<protein>
    <recommendedName>
        <fullName evidence="5">FAD-binding domain-containing protein</fullName>
    </recommendedName>
</protein>
<name>A0A7U9KTY3_9ACTN</name>
<dbReference type="OrthoDB" id="8670884at2"/>
<accession>A0A7U9KTY3</accession>
<reference evidence="6 7" key="1">
    <citation type="submission" date="2018-11" db="EMBL/GenBank/DDBJ databases">
        <title>Whole genome sequence of Streptomyces chrestomyceticus NBRC 13444(T).</title>
        <authorList>
            <person name="Komaki H."/>
            <person name="Tamura T."/>
        </authorList>
    </citation>
    <scope>NUCLEOTIDE SEQUENCE [LARGE SCALE GENOMIC DNA]</scope>
    <source>
        <strain evidence="6 7">NBRC 13444</strain>
    </source>
</reference>
<dbReference type="Gene3D" id="3.30.70.2450">
    <property type="match status" value="1"/>
</dbReference>
<evidence type="ECO:0000256" key="3">
    <source>
        <dbReference type="ARBA" id="ARBA00022630"/>
    </source>
</evidence>
<sequence>MAGTDTLPAHVDVLISGAGPTGLALGLDLARRGVRALVLERLDRLAPGTRGNGIQPRTQEVYEDFGVLDAVLESGGTYPPRGIWSDGRMIDAQVMVEPGVPTPAAPYSTMLLLPQWRNLEIQYARLTELGGTVAFGTGLDSFTQDTDGVAARVTGPDGITRTVHASYLVAADGGRSPVRKALGVTMTGQSVAPYPMLVADIRLDGLDREHWHMWGEFRATDFVSLLPPEKYDYFLLMAGFMNAGTVPDTSPDAVRKLIAERTHLTLDQLGEVRWASTFRPNAALADRFRAGRVFLAGDAAHVHSPAGGQGLNTSVQDAYNLGWKLGQVIRHGAPDSLLDSYEAERRPVAESILATSTRLHRSGDMRRGSDLHQMGVGYPDGPLATERRTGLADGALRAGNRAPDAPCTTPDGTPRRLFDVFQGPHFTLLAVGDAELPPLGGEMIRTCRVGGPAPDLLDSEGHARDAYGEGLFLVRPDGYVAYAADDTTGLPDELARYGMALTAPSAR</sequence>
<proteinExistence type="inferred from homology"/>
<dbReference type="GO" id="GO:0016709">
    <property type="term" value="F:oxidoreductase activity, acting on paired donors, with incorporation or reduction of molecular oxygen, NAD(P)H as one donor, and incorporation of one atom of oxygen"/>
    <property type="evidence" value="ECO:0007669"/>
    <property type="project" value="UniProtKB-ARBA"/>
</dbReference>
<dbReference type="Gene3D" id="3.40.30.120">
    <property type="match status" value="1"/>
</dbReference>
<keyword evidence="3" id="KW-0285">Flavoprotein</keyword>
<dbReference type="RefSeq" id="WP_125045290.1">
    <property type="nucleotide sequence ID" value="NZ_BHZC01000001.1"/>
</dbReference>
<organism evidence="6 7">
    <name type="scientific">Streptomyces chrestomyceticus JCM 4735</name>
    <dbReference type="NCBI Taxonomy" id="1306181"/>
    <lineage>
        <taxon>Bacteria</taxon>
        <taxon>Bacillati</taxon>
        <taxon>Actinomycetota</taxon>
        <taxon>Actinomycetes</taxon>
        <taxon>Kitasatosporales</taxon>
        <taxon>Streptomycetaceae</taxon>
        <taxon>Streptomyces</taxon>
    </lineage>
</organism>
<feature type="domain" description="FAD-binding" evidence="5">
    <location>
        <begin position="11"/>
        <end position="354"/>
    </location>
</feature>
<comment type="cofactor">
    <cofactor evidence="1">
        <name>FAD</name>
        <dbReference type="ChEBI" id="CHEBI:57692"/>
    </cofactor>
</comment>
<evidence type="ECO:0000256" key="2">
    <source>
        <dbReference type="ARBA" id="ARBA00007801"/>
    </source>
</evidence>